<dbReference type="RefSeq" id="WP_200087011.1">
    <property type="nucleotide sequence ID" value="NZ_CP054706.1"/>
</dbReference>
<evidence type="ECO:0000313" key="3">
    <source>
        <dbReference type="Proteomes" id="UP000595349"/>
    </source>
</evidence>
<accession>A0A7T6Z910</accession>
<dbReference type="EMBL" id="CP054706">
    <property type="protein sequence ID" value="QQK78626.1"/>
    <property type="molecule type" value="Genomic_DNA"/>
</dbReference>
<evidence type="ECO:0000256" key="1">
    <source>
        <dbReference type="SAM" id="MobiDB-lite"/>
    </source>
</evidence>
<proteinExistence type="predicted"/>
<gene>
    <name evidence="2" type="ORF">HUG20_00995</name>
</gene>
<reference evidence="2 3" key="1">
    <citation type="submission" date="2020-06" db="EMBL/GenBank/DDBJ databases">
        <title>Genomic analysis of Salicibibacter sp. NKC21-4.</title>
        <authorList>
            <person name="Oh Y.J."/>
        </authorList>
    </citation>
    <scope>NUCLEOTIDE SEQUENCE [LARGE SCALE GENOMIC DNA]</scope>
    <source>
        <strain evidence="2 3">NKC21-4</strain>
    </source>
</reference>
<protein>
    <submittedName>
        <fullName evidence="2">Uncharacterized protein</fullName>
    </submittedName>
</protein>
<sequence length="48" mass="4855">MASLQRKTGRVSAGFARGGLTGSSAESKAMEAASRLQLITASCSAIPK</sequence>
<dbReference type="AlphaFoldDB" id="A0A7T6Z910"/>
<organism evidence="2 3">
    <name type="scientific">Salicibibacter cibi</name>
    <dbReference type="NCBI Taxonomy" id="2743001"/>
    <lineage>
        <taxon>Bacteria</taxon>
        <taxon>Bacillati</taxon>
        <taxon>Bacillota</taxon>
        <taxon>Bacilli</taxon>
        <taxon>Bacillales</taxon>
        <taxon>Bacillaceae</taxon>
        <taxon>Salicibibacter</taxon>
    </lineage>
</organism>
<evidence type="ECO:0000313" key="2">
    <source>
        <dbReference type="EMBL" id="QQK78626.1"/>
    </source>
</evidence>
<dbReference type="KEGG" id="scib:HUG20_00995"/>
<keyword evidence="3" id="KW-1185">Reference proteome</keyword>
<feature type="region of interest" description="Disordered" evidence="1">
    <location>
        <begin position="1"/>
        <end position="26"/>
    </location>
</feature>
<dbReference type="Proteomes" id="UP000595349">
    <property type="component" value="Chromosome"/>
</dbReference>
<name>A0A7T6Z910_9BACI</name>